<feature type="region of interest" description="Disordered" evidence="1">
    <location>
        <begin position="65"/>
        <end position="212"/>
    </location>
</feature>
<dbReference type="Proteomes" id="UP000835052">
    <property type="component" value="Unassembled WGS sequence"/>
</dbReference>
<reference evidence="2" key="1">
    <citation type="submission" date="2020-10" db="EMBL/GenBank/DDBJ databases">
        <authorList>
            <person name="Kikuchi T."/>
        </authorList>
    </citation>
    <scope>NUCLEOTIDE SEQUENCE</scope>
    <source>
        <strain evidence="2">NKZ352</strain>
    </source>
</reference>
<feature type="compositionally biased region" description="Basic and acidic residues" evidence="1">
    <location>
        <begin position="78"/>
        <end position="87"/>
    </location>
</feature>
<evidence type="ECO:0000256" key="1">
    <source>
        <dbReference type="SAM" id="MobiDB-lite"/>
    </source>
</evidence>
<accession>A0A8S1HMZ3</accession>
<name>A0A8S1HMZ3_9PELO</name>
<feature type="compositionally biased region" description="Basic and acidic residues" evidence="1">
    <location>
        <begin position="162"/>
        <end position="178"/>
    </location>
</feature>
<sequence length="212" mass="24330">MQNVRGVFRTRRTWSRRFGRRFESGDNLIFLDRSRLIKELTERNLPINGTRGALADRLYDFVVNGTVPPEQSTPTTSTKKEKEKEEVVEPPTEEIVEEKPEEPVPIKTPTPKKGRKPRKSQAEKVTETVVSVKVEEEVVETRKTSRPTGGSRKKVTTVVKNRAGDGDVIRFDDVRSFDPAEPSPKKRRPRRRKKSKRRRLNKLNGSNNPTTV</sequence>
<organism evidence="2 3">
    <name type="scientific">Caenorhabditis auriculariae</name>
    <dbReference type="NCBI Taxonomy" id="2777116"/>
    <lineage>
        <taxon>Eukaryota</taxon>
        <taxon>Metazoa</taxon>
        <taxon>Ecdysozoa</taxon>
        <taxon>Nematoda</taxon>
        <taxon>Chromadorea</taxon>
        <taxon>Rhabditida</taxon>
        <taxon>Rhabditina</taxon>
        <taxon>Rhabditomorpha</taxon>
        <taxon>Rhabditoidea</taxon>
        <taxon>Rhabditidae</taxon>
        <taxon>Peloderinae</taxon>
        <taxon>Caenorhabditis</taxon>
    </lineage>
</organism>
<feature type="compositionally biased region" description="Basic residues" evidence="1">
    <location>
        <begin position="110"/>
        <end position="119"/>
    </location>
</feature>
<comment type="caution">
    <text evidence="2">The sequence shown here is derived from an EMBL/GenBank/DDBJ whole genome shotgun (WGS) entry which is preliminary data.</text>
</comment>
<feature type="compositionally biased region" description="Basic and acidic residues" evidence="1">
    <location>
        <begin position="133"/>
        <end position="143"/>
    </location>
</feature>
<gene>
    <name evidence="2" type="ORF">CAUJ_LOCUS13158</name>
</gene>
<evidence type="ECO:0000313" key="2">
    <source>
        <dbReference type="EMBL" id="CAD6197249.1"/>
    </source>
</evidence>
<dbReference type="AlphaFoldDB" id="A0A8S1HMZ3"/>
<keyword evidence="3" id="KW-1185">Reference proteome</keyword>
<feature type="compositionally biased region" description="Polar residues" evidence="1">
    <location>
        <begin position="203"/>
        <end position="212"/>
    </location>
</feature>
<feature type="compositionally biased region" description="Basic residues" evidence="1">
    <location>
        <begin position="185"/>
        <end position="201"/>
    </location>
</feature>
<evidence type="ECO:0000313" key="3">
    <source>
        <dbReference type="Proteomes" id="UP000835052"/>
    </source>
</evidence>
<proteinExistence type="predicted"/>
<feature type="compositionally biased region" description="Low complexity" evidence="1">
    <location>
        <begin position="66"/>
        <end position="77"/>
    </location>
</feature>
<dbReference type="EMBL" id="CAJGYM010000089">
    <property type="protein sequence ID" value="CAD6197249.1"/>
    <property type="molecule type" value="Genomic_DNA"/>
</dbReference>
<evidence type="ECO:0008006" key="4">
    <source>
        <dbReference type="Google" id="ProtNLM"/>
    </source>
</evidence>
<protein>
    <recommendedName>
        <fullName evidence="4">SAP domain-containing protein</fullName>
    </recommendedName>
</protein>